<accession>A0ABV4UNH3</accession>
<dbReference type="Gene3D" id="3.40.630.30">
    <property type="match status" value="1"/>
</dbReference>
<protein>
    <submittedName>
        <fullName evidence="2">GNAT family N-acetyltransferase</fullName>
        <ecNumber evidence="2">2.3.-.-</ecNumber>
    </submittedName>
</protein>
<keyword evidence="3" id="KW-1185">Reference proteome</keyword>
<reference evidence="2 3" key="1">
    <citation type="submission" date="2024-09" db="EMBL/GenBank/DDBJ databases">
        <authorList>
            <person name="Salinas-Garcia M.A."/>
            <person name="Prieme A."/>
        </authorList>
    </citation>
    <scope>NUCLEOTIDE SEQUENCE [LARGE SCALE GENOMIC DNA]</scope>
    <source>
        <strain evidence="2 3">DSM 21081</strain>
    </source>
</reference>
<evidence type="ECO:0000259" key="1">
    <source>
        <dbReference type="PROSITE" id="PS51186"/>
    </source>
</evidence>
<feature type="domain" description="N-acetyltransferase" evidence="1">
    <location>
        <begin position="8"/>
        <end position="161"/>
    </location>
</feature>
<dbReference type="GO" id="GO:0016746">
    <property type="term" value="F:acyltransferase activity"/>
    <property type="evidence" value="ECO:0007669"/>
    <property type="project" value="UniProtKB-KW"/>
</dbReference>
<keyword evidence="2" id="KW-0012">Acyltransferase</keyword>
<dbReference type="InterPro" id="IPR016181">
    <property type="entry name" value="Acyl_CoA_acyltransferase"/>
</dbReference>
<proteinExistence type="predicted"/>
<sequence length="161" mass="18143">MTREVLTVELRPVESADLDRFFEHQQDPEANLMAAFTAKNPADRGVFDHHWGLILRDPDITVRTIEHEGKVVGSVLVYPNEGFPEISFWTDKAYWGQGITTSAVDAFLREITQRPIRARVVTDNIGSQKVLERRGFNVVGEAEGFANARAAVVKEYIMELA</sequence>
<comment type="caution">
    <text evidence="2">The sequence shown here is derived from an EMBL/GenBank/DDBJ whole genome shotgun (WGS) entry which is preliminary data.</text>
</comment>
<keyword evidence="2" id="KW-0808">Transferase</keyword>
<evidence type="ECO:0000313" key="2">
    <source>
        <dbReference type="EMBL" id="MFB0835182.1"/>
    </source>
</evidence>
<dbReference type="CDD" id="cd04301">
    <property type="entry name" value="NAT_SF"/>
    <property type="match status" value="1"/>
</dbReference>
<dbReference type="PANTHER" id="PTHR43328">
    <property type="entry name" value="ACETYLTRANSFERASE-RELATED"/>
    <property type="match status" value="1"/>
</dbReference>
<dbReference type="InterPro" id="IPR000182">
    <property type="entry name" value="GNAT_dom"/>
</dbReference>
<gene>
    <name evidence="2" type="ORF">ACETWP_11325</name>
</gene>
<evidence type="ECO:0000313" key="3">
    <source>
        <dbReference type="Proteomes" id="UP001575652"/>
    </source>
</evidence>
<dbReference type="RefSeq" id="WP_373972354.1">
    <property type="nucleotide sequence ID" value="NZ_JBHDLJ010000008.1"/>
</dbReference>
<dbReference type="PROSITE" id="PS51186">
    <property type="entry name" value="GNAT"/>
    <property type="match status" value="1"/>
</dbReference>
<dbReference type="EMBL" id="JBHDLJ010000008">
    <property type="protein sequence ID" value="MFB0835182.1"/>
    <property type="molecule type" value="Genomic_DNA"/>
</dbReference>
<organism evidence="2 3">
    <name type="scientific">Arthrobacter halodurans</name>
    <dbReference type="NCBI Taxonomy" id="516699"/>
    <lineage>
        <taxon>Bacteria</taxon>
        <taxon>Bacillati</taxon>
        <taxon>Actinomycetota</taxon>
        <taxon>Actinomycetes</taxon>
        <taxon>Micrococcales</taxon>
        <taxon>Micrococcaceae</taxon>
        <taxon>Arthrobacter</taxon>
    </lineage>
</organism>
<name>A0ABV4UNH3_9MICC</name>
<dbReference type="SUPFAM" id="SSF55729">
    <property type="entry name" value="Acyl-CoA N-acyltransferases (Nat)"/>
    <property type="match status" value="1"/>
</dbReference>
<dbReference type="PANTHER" id="PTHR43328:SF1">
    <property type="entry name" value="N-ACETYLTRANSFERASE DOMAIN-CONTAINING PROTEIN"/>
    <property type="match status" value="1"/>
</dbReference>
<dbReference type="EC" id="2.3.-.-" evidence="2"/>
<dbReference type="Proteomes" id="UP001575652">
    <property type="component" value="Unassembled WGS sequence"/>
</dbReference>
<dbReference type="Pfam" id="PF13302">
    <property type="entry name" value="Acetyltransf_3"/>
    <property type="match status" value="1"/>
</dbReference>